<name>A0A0D2WUK8_CAPO3</name>
<organism evidence="2 3">
    <name type="scientific">Capsaspora owczarzaki (strain ATCC 30864)</name>
    <dbReference type="NCBI Taxonomy" id="595528"/>
    <lineage>
        <taxon>Eukaryota</taxon>
        <taxon>Filasterea</taxon>
        <taxon>Capsaspora</taxon>
    </lineage>
</organism>
<sequence length="131" mass="14788">MISAIFEFVLYLFVLYIFGFPIFCLSRFNGCVRLRCCSPSGPSAPVALINLIKCVLLLFFFSCSVSSVGEGRGSRKARLLWVGCEWLSSKPQNALKLDVGARVSPRPLRMIACMWEQPCFSRGFWHLLVLE</sequence>
<keyword evidence="1" id="KW-0472">Membrane</keyword>
<dbReference type="AlphaFoldDB" id="A0A0D2WUK8"/>
<accession>A0A0D2WUK8</accession>
<proteinExistence type="predicted"/>
<dbReference type="EMBL" id="KE346371">
    <property type="protein sequence ID" value="KJE96395.1"/>
    <property type="molecule type" value="Genomic_DNA"/>
</dbReference>
<reference evidence="3" key="1">
    <citation type="submission" date="2011-02" db="EMBL/GenBank/DDBJ databases">
        <title>The Genome Sequence of Capsaspora owczarzaki ATCC 30864.</title>
        <authorList>
            <person name="Russ C."/>
            <person name="Cuomo C."/>
            <person name="Burger G."/>
            <person name="Gray M.W."/>
            <person name="Holland P.W.H."/>
            <person name="King N."/>
            <person name="Lang F.B.F."/>
            <person name="Roger A.J."/>
            <person name="Ruiz-Trillo I."/>
            <person name="Young S.K."/>
            <person name="Zeng Q."/>
            <person name="Gargeya S."/>
            <person name="Alvarado L."/>
            <person name="Berlin A."/>
            <person name="Chapman S.B."/>
            <person name="Chen Z."/>
            <person name="Freedman E."/>
            <person name="Gellesch M."/>
            <person name="Goldberg J."/>
            <person name="Griggs A."/>
            <person name="Gujja S."/>
            <person name="Heilman E."/>
            <person name="Heiman D."/>
            <person name="Howarth C."/>
            <person name="Mehta T."/>
            <person name="Neiman D."/>
            <person name="Pearson M."/>
            <person name="Roberts A."/>
            <person name="Saif S."/>
            <person name="Shea T."/>
            <person name="Shenoy N."/>
            <person name="Sisk P."/>
            <person name="Stolte C."/>
            <person name="Sykes S."/>
            <person name="White J."/>
            <person name="Yandava C."/>
            <person name="Haas B."/>
            <person name="Nusbaum C."/>
            <person name="Birren B."/>
        </authorList>
    </citation>
    <scope>NUCLEOTIDE SEQUENCE</scope>
    <source>
        <strain evidence="3">ATCC 30864</strain>
    </source>
</reference>
<keyword evidence="3" id="KW-1185">Reference proteome</keyword>
<evidence type="ECO:0000313" key="3">
    <source>
        <dbReference type="Proteomes" id="UP000008743"/>
    </source>
</evidence>
<evidence type="ECO:0000256" key="1">
    <source>
        <dbReference type="SAM" id="Phobius"/>
    </source>
</evidence>
<feature type="transmembrane region" description="Helical" evidence="1">
    <location>
        <begin position="9"/>
        <end position="28"/>
    </location>
</feature>
<feature type="non-terminal residue" evidence="2">
    <location>
        <position position="1"/>
    </location>
</feature>
<protein>
    <submittedName>
        <fullName evidence="2">Uncharacterized protein</fullName>
    </submittedName>
</protein>
<feature type="transmembrane region" description="Helical" evidence="1">
    <location>
        <begin position="48"/>
        <end position="69"/>
    </location>
</feature>
<evidence type="ECO:0000313" key="2">
    <source>
        <dbReference type="EMBL" id="KJE96395.1"/>
    </source>
</evidence>
<gene>
    <name evidence="2" type="ORF">CAOG_010012</name>
</gene>
<keyword evidence="1" id="KW-0812">Transmembrane</keyword>
<keyword evidence="1" id="KW-1133">Transmembrane helix</keyword>
<dbReference type="Proteomes" id="UP000008743">
    <property type="component" value="Unassembled WGS sequence"/>
</dbReference>
<dbReference type="InParanoid" id="A0A0D2WUK8"/>